<evidence type="ECO:0000256" key="11">
    <source>
        <dbReference type="ARBA" id="ARBA00023235"/>
    </source>
</evidence>
<comment type="function">
    <text evidence="17">Catalyzes the dehydration of the S-form of NAD(P)HX at the expense of ADP, which is converted to AMP. Together with NAD(P)HX epimerase, which catalyzes the epimerization of the S- and R-forms, the enzyme allows the repair of both epimers of NAD(P)HX, a damaged form of NAD(P)H that is a result of enzymatic or heat-dependent hydration.</text>
</comment>
<evidence type="ECO:0000256" key="19">
    <source>
        <dbReference type="PIRNR" id="PIRNR017184"/>
    </source>
</evidence>
<feature type="binding site" evidence="17">
    <location>
        <position position="418"/>
    </location>
    <ligand>
        <name>AMP</name>
        <dbReference type="ChEBI" id="CHEBI:456215"/>
    </ligand>
</feature>
<evidence type="ECO:0000256" key="10">
    <source>
        <dbReference type="ARBA" id="ARBA00023027"/>
    </source>
</evidence>
<dbReference type="NCBIfam" id="TIGR00197">
    <property type="entry name" value="yjeF_nterm"/>
    <property type="match status" value="1"/>
</dbReference>
<evidence type="ECO:0000256" key="8">
    <source>
        <dbReference type="ARBA" id="ARBA00022857"/>
    </source>
</evidence>
<dbReference type="InterPro" id="IPR029056">
    <property type="entry name" value="Ribokinase-like"/>
</dbReference>
<evidence type="ECO:0000256" key="9">
    <source>
        <dbReference type="ARBA" id="ARBA00022958"/>
    </source>
</evidence>
<proteinExistence type="inferred from homology"/>
<evidence type="ECO:0000256" key="3">
    <source>
        <dbReference type="ARBA" id="ARBA00006001"/>
    </source>
</evidence>
<evidence type="ECO:0000256" key="15">
    <source>
        <dbReference type="ARBA" id="ARBA00048238"/>
    </source>
</evidence>
<dbReference type="EC" id="5.1.99.6" evidence="19"/>
<feature type="binding site" evidence="18">
    <location>
        <position position="152"/>
    </location>
    <ligand>
        <name>(6S)-NADPHX</name>
        <dbReference type="ChEBI" id="CHEBI:64076"/>
    </ligand>
</feature>
<name>A0ABT3WFU3_9PROT</name>
<feature type="binding site" evidence="18">
    <location>
        <position position="155"/>
    </location>
    <ligand>
        <name>K(+)</name>
        <dbReference type="ChEBI" id="CHEBI:29103"/>
    </ligand>
</feature>
<comment type="cofactor">
    <cofactor evidence="18 19">
        <name>K(+)</name>
        <dbReference type="ChEBI" id="CHEBI:29103"/>
    </cofactor>
    <text evidence="18 19">Binds 1 potassium ion per subunit.</text>
</comment>
<evidence type="ECO:0000256" key="12">
    <source>
        <dbReference type="ARBA" id="ARBA00023239"/>
    </source>
</evidence>
<dbReference type="Proteomes" id="UP001165576">
    <property type="component" value="Unassembled WGS sequence"/>
</dbReference>
<evidence type="ECO:0000256" key="16">
    <source>
        <dbReference type="ARBA" id="ARBA00049209"/>
    </source>
</evidence>
<comment type="caution">
    <text evidence="22">The sequence shown here is derived from an EMBL/GenBank/DDBJ whole genome shotgun (WGS) entry which is preliminary data.</text>
</comment>
<comment type="cofactor">
    <cofactor evidence="17">
        <name>Mg(2+)</name>
        <dbReference type="ChEBI" id="CHEBI:18420"/>
    </cofactor>
</comment>
<dbReference type="NCBIfam" id="TIGR00196">
    <property type="entry name" value="yjeF_cterm"/>
    <property type="match status" value="1"/>
</dbReference>
<feature type="binding site" evidence="17">
    <location>
        <position position="419"/>
    </location>
    <ligand>
        <name>(6S)-NADPHX</name>
        <dbReference type="ChEBI" id="CHEBI:64076"/>
    </ligand>
</feature>
<dbReference type="SUPFAM" id="SSF64153">
    <property type="entry name" value="YjeF N-terminal domain-like"/>
    <property type="match status" value="1"/>
</dbReference>
<evidence type="ECO:0000256" key="4">
    <source>
        <dbReference type="ARBA" id="ARBA00009524"/>
    </source>
</evidence>
<sequence length="481" mass="50788">MSCFQCGKALASALLSPEDTQRMDREMASILPMVMERAGMMVARLIRQHRRPCRVLVACGPGNNGGDGYVAARYLSEWGWPVSVASFQLPREGSLADQMARRWKGAMVPFVPEEAQQADLVIDAVFGAGMNRDLPEAVERFFAAAGQIVAIDVPSGLDGATGAVRGQVTPCWMSIALIRKRPGHLLSPGREICGEVVCADLAIPEAIMAEMDVRVWENGPSLWSIPVQAADDHKYKRGVVSICGGAEMHGAALFAFEAARHVGAGLVRLTVPSDAALLYRLASPAAIVDTQPLEQALKDERRHVWVCGPGLGMEEAEQTLPLLLKAGRQVVADAGALSWAAGKTEALKGVSVITPHMGEFSRLFGDLTGSRLDAARRAAAELDTVVILKGADTLIAAPDGRVAVNVHATPALAVAGAGDVLSGLVAAFLAAGMPAWEAAAAAVWVHGEAGQRAAEKKAGWIVPEDLFYELGRARQAASCPA</sequence>
<keyword evidence="6 17" id="KW-0547">Nucleotide-binding</keyword>
<dbReference type="PIRSF" id="PIRSF017184">
    <property type="entry name" value="Nnr"/>
    <property type="match status" value="1"/>
</dbReference>
<evidence type="ECO:0000256" key="7">
    <source>
        <dbReference type="ARBA" id="ARBA00022840"/>
    </source>
</evidence>
<dbReference type="InterPro" id="IPR004443">
    <property type="entry name" value="YjeF_N_dom"/>
</dbReference>
<comment type="function">
    <text evidence="18">Catalyzes the epimerization of the S- and R-forms of NAD(P)HX, a damaged form of NAD(P)H that is a result of enzymatic or heat-dependent hydration. This is a prerequisite for the S-specific NAD(P)H-hydrate dehydratase to allow the repair of both epimers of NAD(P)HX.</text>
</comment>
<feature type="binding site" evidence="17">
    <location>
        <position position="356"/>
    </location>
    <ligand>
        <name>(6S)-NADPHX</name>
        <dbReference type="ChEBI" id="CHEBI:64076"/>
    </ligand>
</feature>
<protein>
    <recommendedName>
        <fullName evidence="19">Bifunctional NAD(P)H-hydrate repair enzyme</fullName>
    </recommendedName>
    <alternativeName>
        <fullName evidence="19">Nicotinamide nucleotide repair protein</fullName>
    </alternativeName>
    <domain>
        <recommendedName>
            <fullName evidence="19">ADP-dependent (S)-NAD(P)H-hydrate dehydratase</fullName>
            <ecNumber evidence="19">4.2.1.136</ecNumber>
        </recommendedName>
        <alternativeName>
            <fullName evidence="19">ADP-dependent NAD(P)HX dehydratase</fullName>
        </alternativeName>
    </domain>
    <domain>
        <recommendedName>
            <fullName evidence="19">NAD(P)H-hydrate epimerase</fullName>
            <ecNumber evidence="19">5.1.99.6</ecNumber>
        </recommendedName>
    </domain>
</protein>
<dbReference type="InterPro" id="IPR036652">
    <property type="entry name" value="YjeF_N_dom_sf"/>
</dbReference>
<reference evidence="22" key="1">
    <citation type="submission" date="2022-07" db="EMBL/GenBank/DDBJ databases">
        <title>Bombella genomes.</title>
        <authorList>
            <person name="Harer L."/>
            <person name="Styblova S."/>
            <person name="Ehrmann M."/>
        </authorList>
    </citation>
    <scope>NUCLEOTIDE SEQUENCE</scope>
    <source>
        <strain evidence="22">TMW 2.2543</strain>
    </source>
</reference>
<organism evidence="22 23">
    <name type="scientific">Bombella pluederhausensis</name>
    <dbReference type="NCBI Taxonomy" id="2967336"/>
    <lineage>
        <taxon>Bacteria</taxon>
        <taxon>Pseudomonadati</taxon>
        <taxon>Pseudomonadota</taxon>
        <taxon>Alphaproteobacteria</taxon>
        <taxon>Acetobacterales</taxon>
        <taxon>Acetobacteraceae</taxon>
        <taxon>Bombella</taxon>
    </lineage>
</organism>
<keyword evidence="11 18" id="KW-0413">Isomerase</keyword>
<comment type="similarity">
    <text evidence="3 19">In the N-terminal section; belongs to the NnrE/AIBP family.</text>
</comment>
<dbReference type="Gene3D" id="3.40.1190.20">
    <property type="match status" value="1"/>
</dbReference>
<keyword evidence="5 18" id="KW-0479">Metal-binding</keyword>
<dbReference type="PANTHER" id="PTHR12592">
    <property type="entry name" value="ATP-DEPENDENT (S)-NAD(P)H-HYDRATE DEHYDRATASE FAMILY MEMBER"/>
    <property type="match status" value="1"/>
</dbReference>
<keyword evidence="12 17" id="KW-0456">Lyase</keyword>
<evidence type="ECO:0000256" key="6">
    <source>
        <dbReference type="ARBA" id="ARBA00022741"/>
    </source>
</evidence>
<evidence type="ECO:0000259" key="21">
    <source>
        <dbReference type="PROSITE" id="PS51385"/>
    </source>
</evidence>
<feature type="domain" description="YjeF N-terminal" evidence="21">
    <location>
        <begin position="20"/>
        <end position="209"/>
    </location>
</feature>
<dbReference type="HAMAP" id="MF_01965">
    <property type="entry name" value="NADHX_dehydratase"/>
    <property type="match status" value="1"/>
</dbReference>
<dbReference type="PROSITE" id="PS51383">
    <property type="entry name" value="YJEF_C_3"/>
    <property type="match status" value="1"/>
</dbReference>
<feature type="binding site" evidence="18">
    <location>
        <begin position="63"/>
        <end position="67"/>
    </location>
    <ligand>
        <name>(6S)-NADPHX</name>
        <dbReference type="ChEBI" id="CHEBI:64076"/>
    </ligand>
</feature>
<dbReference type="HAMAP" id="MF_01966">
    <property type="entry name" value="NADHX_epimerase"/>
    <property type="match status" value="1"/>
</dbReference>
<evidence type="ECO:0000256" key="18">
    <source>
        <dbReference type="HAMAP-Rule" id="MF_01966"/>
    </source>
</evidence>
<comment type="similarity">
    <text evidence="18">Belongs to the NnrE/AIBP family.</text>
</comment>
<comment type="catalytic activity">
    <reaction evidence="2 18 19">
        <text>(6R)-NADPHX = (6S)-NADPHX</text>
        <dbReference type="Rhea" id="RHEA:32227"/>
        <dbReference type="ChEBI" id="CHEBI:64076"/>
        <dbReference type="ChEBI" id="CHEBI:64077"/>
        <dbReference type="EC" id="5.1.99.6"/>
    </reaction>
</comment>
<keyword evidence="10 17" id="KW-0520">NAD</keyword>
<accession>A0ABT3WFU3</accession>
<dbReference type="Gene3D" id="3.40.50.10260">
    <property type="entry name" value="YjeF N-terminal domain"/>
    <property type="match status" value="1"/>
</dbReference>
<dbReference type="CDD" id="cd01171">
    <property type="entry name" value="YXKO-related"/>
    <property type="match status" value="1"/>
</dbReference>
<dbReference type="InterPro" id="IPR017953">
    <property type="entry name" value="Carbohydrate_kinase_pred_CS"/>
</dbReference>
<keyword evidence="13" id="KW-0511">Multifunctional enzyme</keyword>
<comment type="caution">
    <text evidence="18">Lacks conserved residue(s) required for the propagation of feature annotation.</text>
</comment>
<dbReference type="RefSeq" id="WP_266116296.1">
    <property type="nucleotide sequence ID" value="NZ_JANIDY010000001.1"/>
</dbReference>
<feature type="binding site" evidence="17">
    <location>
        <begin position="389"/>
        <end position="393"/>
    </location>
    <ligand>
        <name>AMP</name>
        <dbReference type="ChEBI" id="CHEBI:456215"/>
    </ligand>
</feature>
<evidence type="ECO:0000256" key="2">
    <source>
        <dbReference type="ARBA" id="ARBA00000909"/>
    </source>
</evidence>
<feature type="binding site" evidence="17">
    <location>
        <position position="251"/>
    </location>
    <ligand>
        <name>(6S)-NADPHX</name>
        <dbReference type="ChEBI" id="CHEBI:64076"/>
    </ligand>
</feature>
<comment type="subunit">
    <text evidence="17">Homotetramer.</text>
</comment>
<dbReference type="PROSITE" id="PS51385">
    <property type="entry name" value="YJEF_N"/>
    <property type="match status" value="1"/>
</dbReference>
<gene>
    <name evidence="17" type="primary">nnrD</name>
    <name evidence="18" type="synonym">nnrE</name>
    <name evidence="22" type="ORF">NQF86_04005</name>
</gene>
<keyword evidence="23" id="KW-1185">Reference proteome</keyword>
<dbReference type="PANTHER" id="PTHR12592:SF0">
    <property type="entry name" value="ATP-DEPENDENT (S)-NAD(P)H-HYDRATE DEHYDRATASE"/>
    <property type="match status" value="1"/>
</dbReference>
<evidence type="ECO:0000313" key="23">
    <source>
        <dbReference type="Proteomes" id="UP001165576"/>
    </source>
</evidence>
<keyword evidence="8 17" id="KW-0521">NADP</keyword>
<feature type="binding site" evidence="18">
    <location>
        <begin position="127"/>
        <end position="133"/>
    </location>
    <ligand>
        <name>(6S)-NADPHX</name>
        <dbReference type="ChEBI" id="CHEBI:64076"/>
    </ligand>
</feature>
<evidence type="ECO:0000259" key="20">
    <source>
        <dbReference type="PROSITE" id="PS51383"/>
    </source>
</evidence>
<dbReference type="Pfam" id="PF01256">
    <property type="entry name" value="Carb_kinase"/>
    <property type="match status" value="1"/>
</dbReference>
<dbReference type="PROSITE" id="PS01050">
    <property type="entry name" value="YJEF_C_2"/>
    <property type="match status" value="1"/>
</dbReference>
<dbReference type="EC" id="4.2.1.136" evidence="19"/>
<dbReference type="InterPro" id="IPR000631">
    <property type="entry name" value="CARKD"/>
</dbReference>
<feature type="binding site" evidence="17">
    <location>
        <position position="310"/>
    </location>
    <ligand>
        <name>(6S)-NADPHX</name>
        <dbReference type="ChEBI" id="CHEBI:64076"/>
    </ligand>
</feature>
<comment type="similarity">
    <text evidence="4 19">In the C-terminal section; belongs to the NnrD/CARKD family.</text>
</comment>
<evidence type="ECO:0000256" key="13">
    <source>
        <dbReference type="ARBA" id="ARBA00023268"/>
    </source>
</evidence>
<feature type="binding site" evidence="18">
    <location>
        <position position="123"/>
    </location>
    <ligand>
        <name>K(+)</name>
        <dbReference type="ChEBI" id="CHEBI:29103"/>
    </ligand>
</feature>
<feature type="binding site" evidence="18">
    <location>
        <position position="64"/>
    </location>
    <ligand>
        <name>K(+)</name>
        <dbReference type="ChEBI" id="CHEBI:29103"/>
    </ligand>
</feature>
<dbReference type="SUPFAM" id="SSF53613">
    <property type="entry name" value="Ribokinase-like"/>
    <property type="match status" value="1"/>
</dbReference>
<feature type="domain" description="YjeF C-terminal" evidence="20">
    <location>
        <begin position="217"/>
        <end position="477"/>
    </location>
</feature>
<evidence type="ECO:0000256" key="17">
    <source>
        <dbReference type="HAMAP-Rule" id="MF_01965"/>
    </source>
</evidence>
<evidence type="ECO:0000256" key="14">
    <source>
        <dbReference type="ARBA" id="ARBA00025153"/>
    </source>
</evidence>
<evidence type="ECO:0000313" key="22">
    <source>
        <dbReference type="EMBL" id="MCX5617836.1"/>
    </source>
</evidence>
<comment type="similarity">
    <text evidence="17">Belongs to the NnrD/CARKD family.</text>
</comment>
<evidence type="ECO:0000256" key="5">
    <source>
        <dbReference type="ARBA" id="ARBA00022723"/>
    </source>
</evidence>
<dbReference type="EMBL" id="JANIDY010000001">
    <property type="protein sequence ID" value="MCX5617836.1"/>
    <property type="molecule type" value="Genomic_DNA"/>
</dbReference>
<evidence type="ECO:0000256" key="1">
    <source>
        <dbReference type="ARBA" id="ARBA00000013"/>
    </source>
</evidence>
<keyword evidence="7 17" id="KW-0067">ATP-binding</keyword>
<dbReference type="Pfam" id="PF03853">
    <property type="entry name" value="YjeF_N"/>
    <property type="match status" value="1"/>
</dbReference>
<dbReference type="InterPro" id="IPR030677">
    <property type="entry name" value="Nnr"/>
</dbReference>
<comment type="function">
    <text evidence="14 19">Bifunctional enzyme that catalyzes the epimerization of the S- and R-forms of NAD(P)HX and the dehydration of the S-form of NAD(P)HX at the expense of ADP, which is converted to AMP. This allows the repair of both epimers of NAD(P)HX, a damaged form of NAD(P)H that is a result of enzymatic or heat-dependent hydration.</text>
</comment>
<keyword evidence="9 18" id="KW-0630">Potassium</keyword>
<comment type="catalytic activity">
    <reaction evidence="15 17 19">
        <text>(6S)-NADHX + ADP = AMP + phosphate + NADH + H(+)</text>
        <dbReference type="Rhea" id="RHEA:32223"/>
        <dbReference type="ChEBI" id="CHEBI:15378"/>
        <dbReference type="ChEBI" id="CHEBI:43474"/>
        <dbReference type="ChEBI" id="CHEBI:57945"/>
        <dbReference type="ChEBI" id="CHEBI:64074"/>
        <dbReference type="ChEBI" id="CHEBI:456215"/>
        <dbReference type="ChEBI" id="CHEBI:456216"/>
        <dbReference type="EC" id="4.2.1.136"/>
    </reaction>
</comment>
<comment type="catalytic activity">
    <reaction evidence="1 18 19">
        <text>(6R)-NADHX = (6S)-NADHX</text>
        <dbReference type="Rhea" id="RHEA:32215"/>
        <dbReference type="ChEBI" id="CHEBI:64074"/>
        <dbReference type="ChEBI" id="CHEBI:64075"/>
        <dbReference type="EC" id="5.1.99.6"/>
    </reaction>
</comment>
<comment type="catalytic activity">
    <reaction evidence="16 17 19">
        <text>(6S)-NADPHX + ADP = AMP + phosphate + NADPH + H(+)</text>
        <dbReference type="Rhea" id="RHEA:32235"/>
        <dbReference type="ChEBI" id="CHEBI:15378"/>
        <dbReference type="ChEBI" id="CHEBI:43474"/>
        <dbReference type="ChEBI" id="CHEBI:57783"/>
        <dbReference type="ChEBI" id="CHEBI:64076"/>
        <dbReference type="ChEBI" id="CHEBI:456215"/>
        <dbReference type="ChEBI" id="CHEBI:456216"/>
        <dbReference type="EC" id="4.2.1.136"/>
    </reaction>
</comment>